<dbReference type="EMBL" id="GBXM01079741">
    <property type="protein sequence ID" value="JAH28836.1"/>
    <property type="molecule type" value="Transcribed_RNA"/>
</dbReference>
<reference evidence="1" key="1">
    <citation type="submission" date="2014-11" db="EMBL/GenBank/DDBJ databases">
        <authorList>
            <person name="Amaro Gonzalez C."/>
        </authorList>
    </citation>
    <scope>NUCLEOTIDE SEQUENCE</scope>
</reference>
<sequence>MQWGDKRSEKQEVAAYFQCRRVWVIMAKVKEYLDFIICNFKNIL</sequence>
<reference evidence="1" key="2">
    <citation type="journal article" date="2015" name="Fish Shellfish Immunol.">
        <title>Early steps in the European eel (Anguilla anguilla)-Vibrio vulnificus interaction in the gills: Role of the RtxA13 toxin.</title>
        <authorList>
            <person name="Callol A."/>
            <person name="Pajuelo D."/>
            <person name="Ebbesson L."/>
            <person name="Teles M."/>
            <person name="MacKenzie S."/>
            <person name="Amaro C."/>
        </authorList>
    </citation>
    <scope>NUCLEOTIDE SEQUENCE</scope>
</reference>
<evidence type="ECO:0000313" key="1">
    <source>
        <dbReference type="EMBL" id="JAH28836.1"/>
    </source>
</evidence>
<proteinExistence type="predicted"/>
<name>A0A0E9RI70_ANGAN</name>
<organism evidence="1">
    <name type="scientific">Anguilla anguilla</name>
    <name type="common">European freshwater eel</name>
    <name type="synonym">Muraena anguilla</name>
    <dbReference type="NCBI Taxonomy" id="7936"/>
    <lineage>
        <taxon>Eukaryota</taxon>
        <taxon>Metazoa</taxon>
        <taxon>Chordata</taxon>
        <taxon>Craniata</taxon>
        <taxon>Vertebrata</taxon>
        <taxon>Euteleostomi</taxon>
        <taxon>Actinopterygii</taxon>
        <taxon>Neopterygii</taxon>
        <taxon>Teleostei</taxon>
        <taxon>Anguilliformes</taxon>
        <taxon>Anguillidae</taxon>
        <taxon>Anguilla</taxon>
    </lineage>
</organism>
<dbReference type="AlphaFoldDB" id="A0A0E9RI70"/>
<accession>A0A0E9RI70</accession>
<protein>
    <submittedName>
        <fullName evidence="1">Uncharacterized protein</fullName>
    </submittedName>
</protein>